<evidence type="ECO:0000313" key="4">
    <source>
        <dbReference type="EMBL" id="KAF6019643.1"/>
    </source>
</evidence>
<dbReference type="OrthoDB" id="79687at2759"/>
<dbReference type="SMART" id="SM00220">
    <property type="entry name" value="S_TKc"/>
    <property type="match status" value="1"/>
</dbReference>
<dbReference type="CDD" id="cd14011">
    <property type="entry name" value="PK_SCY1_like"/>
    <property type="match status" value="1"/>
</dbReference>
<dbReference type="FunFam" id="3.30.200.20:FF:000179">
    <property type="entry name" value="SCY1 like pseudokinase 2"/>
    <property type="match status" value="1"/>
</dbReference>
<dbReference type="InterPro" id="IPR011989">
    <property type="entry name" value="ARM-like"/>
</dbReference>
<feature type="compositionally biased region" description="Polar residues" evidence="2">
    <location>
        <begin position="815"/>
        <end position="838"/>
    </location>
</feature>
<dbReference type="Proteomes" id="UP000593567">
    <property type="component" value="Unassembled WGS sequence"/>
</dbReference>
<feature type="region of interest" description="Disordered" evidence="2">
    <location>
        <begin position="806"/>
        <end position="839"/>
    </location>
</feature>
<dbReference type="Pfam" id="PF00069">
    <property type="entry name" value="Pkinase"/>
    <property type="match status" value="1"/>
</dbReference>
<evidence type="ECO:0000313" key="5">
    <source>
        <dbReference type="Proteomes" id="UP000593567"/>
    </source>
</evidence>
<comment type="caution">
    <text evidence="4">The sequence shown here is derived from an EMBL/GenBank/DDBJ whole genome shotgun (WGS) entry which is preliminary data.</text>
</comment>
<dbReference type="GO" id="GO:0004672">
    <property type="term" value="F:protein kinase activity"/>
    <property type="evidence" value="ECO:0007669"/>
    <property type="project" value="InterPro"/>
</dbReference>
<dbReference type="Gene3D" id="3.30.200.20">
    <property type="entry name" value="Phosphorylase Kinase, domain 1"/>
    <property type="match status" value="1"/>
</dbReference>
<name>A0A7J7J0J8_BUGNE</name>
<gene>
    <name evidence="4" type="ORF">EB796_022062</name>
</gene>
<protein>
    <submittedName>
        <fullName evidence="4">SCYL2</fullName>
    </submittedName>
</protein>
<reference evidence="4" key="1">
    <citation type="submission" date="2020-06" db="EMBL/GenBank/DDBJ databases">
        <title>Draft genome of Bugula neritina, a colonial animal packing powerful symbionts and potential medicines.</title>
        <authorList>
            <person name="Rayko M."/>
        </authorList>
    </citation>
    <scope>NUCLEOTIDE SEQUENCE [LARGE SCALE GENOMIC DNA]</scope>
    <source>
        <strain evidence="4">Kwan_BN1</strain>
    </source>
</reference>
<dbReference type="PROSITE" id="PS50011">
    <property type="entry name" value="PROTEIN_KINASE_DOM"/>
    <property type="match status" value="1"/>
</dbReference>
<dbReference type="PANTHER" id="PTHR12984:SF6">
    <property type="entry name" value="SCY1-LIKE PROTEIN 2"/>
    <property type="match status" value="1"/>
</dbReference>
<organism evidence="4 5">
    <name type="scientific">Bugula neritina</name>
    <name type="common">Brown bryozoan</name>
    <name type="synonym">Sertularia neritina</name>
    <dbReference type="NCBI Taxonomy" id="10212"/>
    <lineage>
        <taxon>Eukaryota</taxon>
        <taxon>Metazoa</taxon>
        <taxon>Spiralia</taxon>
        <taxon>Lophotrochozoa</taxon>
        <taxon>Bryozoa</taxon>
        <taxon>Gymnolaemata</taxon>
        <taxon>Cheilostomatida</taxon>
        <taxon>Flustrina</taxon>
        <taxon>Buguloidea</taxon>
        <taxon>Bugulidae</taxon>
        <taxon>Bugula</taxon>
    </lineage>
</organism>
<dbReference type="EMBL" id="VXIV02003217">
    <property type="protein sequence ID" value="KAF6019643.1"/>
    <property type="molecule type" value="Genomic_DNA"/>
</dbReference>
<dbReference type="InterPro" id="IPR051177">
    <property type="entry name" value="CIK-Related_Protein"/>
</dbReference>
<feature type="domain" description="Protein kinase" evidence="3">
    <location>
        <begin position="26"/>
        <end position="316"/>
    </location>
</feature>
<dbReference type="PANTHER" id="PTHR12984">
    <property type="entry name" value="SCY1-RELATED S/T PROTEIN KINASE-LIKE"/>
    <property type="match status" value="1"/>
</dbReference>
<feature type="region of interest" description="Disordered" evidence="2">
    <location>
        <begin position="859"/>
        <end position="884"/>
    </location>
</feature>
<dbReference type="SUPFAM" id="SSF56112">
    <property type="entry name" value="Protein kinase-like (PK-like)"/>
    <property type="match status" value="1"/>
</dbReference>
<sequence>MDSFISKLKSTVSEVLPGNPLSSDYDIQERSVGSAGPNMVWNIHRATKKTTKEAASVFVFNKKTIDKMPKEDKKQIIASLRRGIQQLTKLRHPKILSVVHPLEENRDCLAFATEPVRISLANVLEHSSGEQAIKLSEVEIKYGLIQILEAVTFLHNDVKLVHGGIHPSSIIINDKAIWKLTGFDFFSANSSTNTETVQFTCNNWCSGAPKSIQPDLDYLAPECGSRNYCDTKSDIYSLGVTIHAIYNEGKPLYQCHDSLASFKQLTSEMKSFRSSLLRNIPASFHDTFKPMLSLNGAERPEAKSLLKLTHFGDPLVMTIVYLDSLVQRGNLEKSQFYKNLPNMLKQLPLKICLYRMLPTLFSECSNRDMIPFVLQNILIIAELCSKEEYAVHIFPKLCPIFKMTQPIQIPLLLLKNMRTLLSQTNDGETKAYILPMLFSSIEIENSQLQELCLEILPEFSRLIDAHAMKTSVIPRIRTLCISTQYLNLRVKCLISIGKMLTHMDKWFVLDEVLPFLPNIPSKEPPVLMAILGIYKIAFSSKELGIPKDHLATKSLPFLIPLCAEHGLSKQQFIAYMSVIKDMMSTVESESLAKLEEVEKQQKQDSTLTFNGHQPLGDSVGDQMQQFLGEVGLLGTPAVKPSVAASKPLTMSSPSVKETRKSLVPQVKDLTATLGSTTMQPVKQPPVASSNVMRPQTNQQFTSTKSMTSLQSGGFALPPQGLTLGAKATPSTNFGTPLLPSASSFSNASMNTLVNQHMKSMGGGMTQPVASTGSKGTFPMGNQQLGNIFGQSYSTPRNQVNSTNTQQTGMVGCARPQSSSTGNLGSWGNQSANQMTGWSISPPPSNMPAYGNYSSNNAVGSPLIQPPTNVKPGALSQDDINDLLG</sequence>
<dbReference type="Gene3D" id="1.25.10.10">
    <property type="entry name" value="Leucine-rich Repeat Variant"/>
    <property type="match status" value="1"/>
</dbReference>
<dbReference type="AlphaFoldDB" id="A0A7J7J0J8"/>
<dbReference type="InterPro" id="IPR016024">
    <property type="entry name" value="ARM-type_fold"/>
</dbReference>
<dbReference type="SUPFAM" id="SSF48371">
    <property type="entry name" value="ARM repeat"/>
    <property type="match status" value="1"/>
</dbReference>
<evidence type="ECO:0000256" key="1">
    <source>
        <dbReference type="ARBA" id="ARBA00038349"/>
    </source>
</evidence>
<dbReference type="InterPro" id="IPR011009">
    <property type="entry name" value="Kinase-like_dom_sf"/>
</dbReference>
<comment type="similarity">
    <text evidence="1">Belongs to the protein kinase superfamily.</text>
</comment>
<evidence type="ECO:0000256" key="2">
    <source>
        <dbReference type="SAM" id="MobiDB-lite"/>
    </source>
</evidence>
<keyword evidence="5" id="KW-1185">Reference proteome</keyword>
<dbReference type="GO" id="GO:0005524">
    <property type="term" value="F:ATP binding"/>
    <property type="evidence" value="ECO:0007669"/>
    <property type="project" value="InterPro"/>
</dbReference>
<accession>A0A7J7J0J8</accession>
<dbReference type="InterPro" id="IPR000719">
    <property type="entry name" value="Prot_kinase_dom"/>
</dbReference>
<proteinExistence type="inferred from homology"/>
<dbReference type="Gene3D" id="1.10.510.10">
    <property type="entry name" value="Transferase(Phosphotransferase) domain 1"/>
    <property type="match status" value="1"/>
</dbReference>
<evidence type="ECO:0000259" key="3">
    <source>
        <dbReference type="PROSITE" id="PS50011"/>
    </source>
</evidence>